<evidence type="ECO:0008006" key="5">
    <source>
        <dbReference type="Google" id="ProtNLM"/>
    </source>
</evidence>
<dbReference type="OrthoDB" id="231919at2"/>
<evidence type="ECO:0000256" key="1">
    <source>
        <dbReference type="SAM" id="MobiDB-lite"/>
    </source>
</evidence>
<keyword evidence="4" id="KW-1185">Reference proteome</keyword>
<feature type="transmembrane region" description="Helical" evidence="2">
    <location>
        <begin position="454"/>
        <end position="474"/>
    </location>
</feature>
<accession>A0A5C6BWM1</accession>
<dbReference type="AlphaFoldDB" id="A0A5C6BWM1"/>
<sequence length="562" mass="63298">MNDLSLLTSDPVSFFGLPEGFDRRDLKRAYGKAIRIYKPETHAAEFGRVREAYERLEKMLRYGKQQQQLVSAADAWKDSTGVPSADIDAAQATGTHDSAPPSEQSRQLPQSTPLSLRQLAVVDPGAALRQLQTQPRRTPPDYFLAAILSDVTAGRPSTKYLAHLIEGLTAYPADPGLLNLTTEYLRTEVSDAMLEKIVRYIAEKLRSPLFYLLTESLWLRLIEQVPFATFASLLAECERSVRQTEPSVNTTFHLRILRSAVWTAPPAWSNRVLGEIEMETAALNLNAEAELDFISRIQEVLQLEANHSSNHPVRRKLLGVLRLSCRREDASSTAAMLKTLHEIARDSTSLQQAFPMTTALDDNAWVMLIYALVEQLQLALDEPGEIPQERLTVQTQRLVSDLAVPAQKVYAPFGRAESRYQFWPLVAWMVSGMTIGLMPILVVTVMATDSAGQLSLWLVLLECAVLFIALYLSFRRWLYPRYLRPKMLQQQQKWTMQAYAKWWRGRLFRYAGSVGEAVPMLVARIGLTTQARGVAEMGNVVAHFAHQDAGLRIYAILQTLQR</sequence>
<dbReference type="RefSeq" id="WP_146408035.1">
    <property type="nucleotide sequence ID" value="NZ_SJPU01000002.1"/>
</dbReference>
<keyword evidence="2" id="KW-0812">Transmembrane</keyword>
<keyword evidence="2" id="KW-1133">Transmembrane helix</keyword>
<name>A0A5C6BWM1_9BACT</name>
<gene>
    <name evidence="3" type="ORF">Poly21_35730</name>
</gene>
<organism evidence="3 4">
    <name type="scientific">Allorhodopirellula heiligendammensis</name>
    <dbReference type="NCBI Taxonomy" id="2714739"/>
    <lineage>
        <taxon>Bacteria</taxon>
        <taxon>Pseudomonadati</taxon>
        <taxon>Planctomycetota</taxon>
        <taxon>Planctomycetia</taxon>
        <taxon>Pirellulales</taxon>
        <taxon>Pirellulaceae</taxon>
        <taxon>Allorhodopirellula</taxon>
    </lineage>
</organism>
<protein>
    <recommendedName>
        <fullName evidence="5">J domain-containing protein</fullName>
    </recommendedName>
</protein>
<evidence type="ECO:0000256" key="2">
    <source>
        <dbReference type="SAM" id="Phobius"/>
    </source>
</evidence>
<feature type="region of interest" description="Disordered" evidence="1">
    <location>
        <begin position="92"/>
        <end position="111"/>
    </location>
</feature>
<evidence type="ECO:0000313" key="4">
    <source>
        <dbReference type="Proteomes" id="UP000319908"/>
    </source>
</evidence>
<reference evidence="3 4" key="1">
    <citation type="journal article" date="2020" name="Antonie Van Leeuwenhoek">
        <title>Rhodopirellula heiligendammensis sp. nov., Rhodopirellula pilleata sp. nov., and Rhodopirellula solitaria sp. nov. isolated from natural or artificial marine surfaces in Northern Germany and California, USA, and emended description of the genus Rhodopirellula.</title>
        <authorList>
            <person name="Kallscheuer N."/>
            <person name="Wiegand S."/>
            <person name="Jogler M."/>
            <person name="Boedeker C."/>
            <person name="Peeters S.H."/>
            <person name="Rast P."/>
            <person name="Heuer A."/>
            <person name="Jetten M.S.M."/>
            <person name="Rohde M."/>
            <person name="Jogler C."/>
        </authorList>
    </citation>
    <scope>NUCLEOTIDE SEQUENCE [LARGE SCALE GENOMIC DNA]</scope>
    <source>
        <strain evidence="3 4">Poly21</strain>
    </source>
</reference>
<proteinExistence type="predicted"/>
<keyword evidence="2" id="KW-0472">Membrane</keyword>
<dbReference type="EMBL" id="SJPU01000002">
    <property type="protein sequence ID" value="TWU16368.1"/>
    <property type="molecule type" value="Genomic_DNA"/>
</dbReference>
<feature type="transmembrane region" description="Helical" evidence="2">
    <location>
        <begin position="425"/>
        <end position="448"/>
    </location>
</feature>
<comment type="caution">
    <text evidence="3">The sequence shown here is derived from an EMBL/GenBank/DDBJ whole genome shotgun (WGS) entry which is preliminary data.</text>
</comment>
<evidence type="ECO:0000313" key="3">
    <source>
        <dbReference type="EMBL" id="TWU16368.1"/>
    </source>
</evidence>
<dbReference type="Proteomes" id="UP000319908">
    <property type="component" value="Unassembled WGS sequence"/>
</dbReference>